<evidence type="ECO:0000313" key="2">
    <source>
        <dbReference type="RefSeq" id="XP_015588122.1"/>
    </source>
</evidence>
<dbReference type="AlphaFoldDB" id="A0AAJ7FEQ3"/>
<reference evidence="2" key="1">
    <citation type="submission" date="2025-08" db="UniProtKB">
        <authorList>
            <consortium name="RefSeq"/>
        </authorList>
    </citation>
    <scope>IDENTIFICATION</scope>
</reference>
<gene>
    <name evidence="2" type="primary">LOC107264408</name>
</gene>
<name>A0AAJ7FEQ3_CEPCN</name>
<dbReference type="GeneID" id="107264408"/>
<dbReference type="Proteomes" id="UP000694920">
    <property type="component" value="Unplaced"/>
</dbReference>
<accession>A0AAJ7FEQ3</accession>
<organism evidence="1 2">
    <name type="scientific">Cephus cinctus</name>
    <name type="common">Wheat stem sawfly</name>
    <dbReference type="NCBI Taxonomy" id="211228"/>
    <lineage>
        <taxon>Eukaryota</taxon>
        <taxon>Metazoa</taxon>
        <taxon>Ecdysozoa</taxon>
        <taxon>Arthropoda</taxon>
        <taxon>Hexapoda</taxon>
        <taxon>Insecta</taxon>
        <taxon>Pterygota</taxon>
        <taxon>Neoptera</taxon>
        <taxon>Endopterygota</taxon>
        <taxon>Hymenoptera</taxon>
        <taxon>Cephoidea</taxon>
        <taxon>Cephidae</taxon>
        <taxon>Cephus</taxon>
    </lineage>
</organism>
<protein>
    <submittedName>
        <fullName evidence="2">Uncharacterized protein LOC107264408</fullName>
    </submittedName>
</protein>
<proteinExistence type="predicted"/>
<sequence>MGVPFWCKNYHRSSHGLGVEDQRFNTCSCIVGGTEEPVIIEVEFRCELVNSWERSLTMKRMQEYLNQYIMGAGRESSFPLHLLPSFYSLSPTASASSSLLFFLFRSVSMARPGSEHPPSWCTVLQFFATAVFQISPRNPSGTLIIPTIHPTVSPASLPSDSMKSIIQDCPSIRCTIVNDHRLVLQQPLNFTE</sequence>
<keyword evidence="1" id="KW-1185">Reference proteome</keyword>
<dbReference type="RefSeq" id="XP_015588122.1">
    <property type="nucleotide sequence ID" value="XM_015732636.2"/>
</dbReference>
<evidence type="ECO:0000313" key="1">
    <source>
        <dbReference type="Proteomes" id="UP000694920"/>
    </source>
</evidence>
<dbReference type="KEGG" id="ccin:107264408"/>